<keyword evidence="1" id="KW-0812">Transmembrane</keyword>
<feature type="transmembrane region" description="Helical" evidence="1">
    <location>
        <begin position="65"/>
        <end position="85"/>
    </location>
</feature>
<name>A0AAU8ID66_9BACL</name>
<organism evidence="2">
    <name type="scientific">Sporolactobacillus sp. Y61</name>
    <dbReference type="NCBI Taxonomy" id="3160863"/>
    <lineage>
        <taxon>Bacteria</taxon>
        <taxon>Bacillati</taxon>
        <taxon>Bacillota</taxon>
        <taxon>Bacilli</taxon>
        <taxon>Bacillales</taxon>
        <taxon>Sporolactobacillaceae</taxon>
        <taxon>Sporolactobacillus</taxon>
    </lineage>
</organism>
<keyword evidence="1" id="KW-0472">Membrane</keyword>
<protein>
    <submittedName>
        <fullName evidence="2">Uncharacterized protein</fullName>
    </submittedName>
</protein>
<dbReference type="RefSeq" id="WP_353947768.1">
    <property type="nucleotide sequence ID" value="NZ_CP159510.1"/>
</dbReference>
<keyword evidence="1" id="KW-1133">Transmembrane helix</keyword>
<dbReference type="EMBL" id="CP159510">
    <property type="protein sequence ID" value="XCJ16157.1"/>
    <property type="molecule type" value="Genomic_DNA"/>
</dbReference>
<reference evidence="2" key="1">
    <citation type="submission" date="2024-06" db="EMBL/GenBank/DDBJ databases">
        <authorList>
            <person name="Fan A."/>
            <person name="Zhang F.Y."/>
            <person name="Zhang L."/>
        </authorList>
    </citation>
    <scope>NUCLEOTIDE SEQUENCE</scope>
    <source>
        <strain evidence="2">Y61</strain>
    </source>
</reference>
<proteinExistence type="predicted"/>
<evidence type="ECO:0000256" key="1">
    <source>
        <dbReference type="SAM" id="Phobius"/>
    </source>
</evidence>
<sequence>MSGSDYYQSFIHLPVEIQIDDGSILTGIIESVDQDHVYILPFDAINEQRDGRNPGFFGPGFGQQAFWGGFAGSLLGIGLSTIIGIRPYPFGPPAPAYPPYIQPPYGPSYGPGPFY</sequence>
<evidence type="ECO:0000313" key="2">
    <source>
        <dbReference type="EMBL" id="XCJ16157.1"/>
    </source>
</evidence>
<dbReference type="AlphaFoldDB" id="A0AAU8ID66"/>
<accession>A0AAU8ID66</accession>
<gene>
    <name evidence="2" type="ORF">ABNN70_10700</name>
</gene>